<dbReference type="OMA" id="RHNDNAV"/>
<organism evidence="2 3">
    <name type="scientific">Plasmodium gonderi</name>
    <dbReference type="NCBI Taxonomy" id="77519"/>
    <lineage>
        <taxon>Eukaryota</taxon>
        <taxon>Sar</taxon>
        <taxon>Alveolata</taxon>
        <taxon>Apicomplexa</taxon>
        <taxon>Aconoidasida</taxon>
        <taxon>Haemosporida</taxon>
        <taxon>Plasmodiidae</taxon>
        <taxon>Plasmodium</taxon>
        <taxon>Plasmodium (Plasmodium)</taxon>
    </lineage>
</organism>
<evidence type="ECO:0000313" key="2">
    <source>
        <dbReference type="EMBL" id="GAW81268.1"/>
    </source>
</evidence>
<gene>
    <name evidence="2" type="ORF">PGO_100220</name>
</gene>
<dbReference type="RefSeq" id="XP_028543857.1">
    <property type="nucleotide sequence ID" value="XM_028688056.1"/>
</dbReference>
<keyword evidence="1" id="KW-0472">Membrane</keyword>
<reference evidence="3" key="1">
    <citation type="submission" date="2017-04" db="EMBL/GenBank/DDBJ databases">
        <title>Plasmodium gonderi genome.</title>
        <authorList>
            <person name="Arisue N."/>
            <person name="Honma H."/>
            <person name="Kawai S."/>
            <person name="Tougan T."/>
            <person name="Tanabe K."/>
            <person name="Horii T."/>
        </authorList>
    </citation>
    <scope>NUCLEOTIDE SEQUENCE [LARGE SCALE GENOMIC DNA]</scope>
    <source>
        <strain evidence="3">ATCC 30045</strain>
    </source>
</reference>
<protein>
    <recommendedName>
        <fullName evidence="4">Thioredoxin-like protein</fullName>
    </recommendedName>
</protein>
<dbReference type="OrthoDB" id="412254at2759"/>
<keyword evidence="1" id="KW-0812">Transmembrane</keyword>
<keyword evidence="3" id="KW-1185">Reference proteome</keyword>
<evidence type="ECO:0000313" key="3">
    <source>
        <dbReference type="Proteomes" id="UP000195521"/>
    </source>
</evidence>
<dbReference type="EMBL" id="BDQF01000011">
    <property type="protein sequence ID" value="GAW81268.1"/>
    <property type="molecule type" value="Genomic_DNA"/>
</dbReference>
<feature type="transmembrane region" description="Helical" evidence="1">
    <location>
        <begin position="7"/>
        <end position="29"/>
    </location>
</feature>
<keyword evidence="1" id="KW-1133">Transmembrane helix</keyword>
<sequence>MFFQRRFLMTIIACVYVFILKVFLNPFFFLSFNDKTVGGVVIKNDHHSKNIASNKIWSQSGASPNKSPVNSYVFQFAQKNRLSSMRTRRKKNLLFFYNIKKKKLPHLLCFHSEDCEYCNSMEKLLTKLKDEEGVKFLKLEMYENTYNYELLQELDYDNLCGGLPYYYNLKTHYNICGATTYHNLRNWALDKKCNPNEPPYEEF</sequence>
<dbReference type="GeneID" id="39747988"/>
<dbReference type="InterPro" id="IPR036249">
    <property type="entry name" value="Thioredoxin-like_sf"/>
</dbReference>
<dbReference type="SUPFAM" id="SSF52833">
    <property type="entry name" value="Thioredoxin-like"/>
    <property type="match status" value="1"/>
</dbReference>
<accession>A0A1Y1JHY6</accession>
<name>A0A1Y1JHY6_PLAGO</name>
<comment type="caution">
    <text evidence="2">The sequence shown here is derived from an EMBL/GenBank/DDBJ whole genome shotgun (WGS) entry which is preliminary data.</text>
</comment>
<evidence type="ECO:0000256" key="1">
    <source>
        <dbReference type="SAM" id="Phobius"/>
    </source>
</evidence>
<evidence type="ECO:0008006" key="4">
    <source>
        <dbReference type="Google" id="ProtNLM"/>
    </source>
</evidence>
<dbReference type="Proteomes" id="UP000195521">
    <property type="component" value="Unassembled WGS sequence"/>
</dbReference>
<proteinExistence type="predicted"/>
<dbReference type="Gene3D" id="3.40.30.10">
    <property type="entry name" value="Glutaredoxin"/>
    <property type="match status" value="1"/>
</dbReference>
<dbReference type="AlphaFoldDB" id="A0A1Y1JHY6"/>